<gene>
    <name evidence="2" type="ORF">F1654_06685</name>
</gene>
<dbReference type="Gene3D" id="3.30.1230.10">
    <property type="entry name" value="YlxR-like"/>
    <property type="match status" value="1"/>
</dbReference>
<sequence>MSRGARTGRVKAVRERRCAATGEVLGEAALLRVALAPDGSLVPDIAARLPGRGAWVKADRESVELAVRRKAFHRAFGQPVEVPEDLAGAFEAQLEARALSVLGLARRAGRLAMGYDAVRLALQKGPDPALRIEAADGSADGRGKLDALARAARPGLATVSCFSAEALGQALGRTGLVHALLAQGPEAQAFKAVAGKLAGFRPLDPAGNAAGAQNG</sequence>
<dbReference type="InterPro" id="IPR007393">
    <property type="entry name" value="YlxR_dom"/>
</dbReference>
<dbReference type="Gene3D" id="3.30.1330.30">
    <property type="match status" value="1"/>
</dbReference>
<dbReference type="InterPro" id="IPR037465">
    <property type="entry name" value="YlxR"/>
</dbReference>
<dbReference type="PANTHER" id="PTHR34215">
    <property type="entry name" value="BLL0784 PROTEIN"/>
    <property type="match status" value="1"/>
</dbReference>
<evidence type="ECO:0000313" key="2">
    <source>
        <dbReference type="EMBL" id="KAA5803487.1"/>
    </source>
</evidence>
<evidence type="ECO:0000313" key="3">
    <source>
        <dbReference type="Proteomes" id="UP000325122"/>
    </source>
</evidence>
<organism evidence="2 3">
    <name type="scientific">Alkalicaulis satelles</name>
    <dbReference type="NCBI Taxonomy" id="2609175"/>
    <lineage>
        <taxon>Bacteria</taxon>
        <taxon>Pseudomonadati</taxon>
        <taxon>Pseudomonadota</taxon>
        <taxon>Alphaproteobacteria</taxon>
        <taxon>Maricaulales</taxon>
        <taxon>Maricaulaceae</taxon>
        <taxon>Alkalicaulis</taxon>
    </lineage>
</organism>
<protein>
    <submittedName>
        <fullName evidence="2">RNA-binding protein</fullName>
    </submittedName>
</protein>
<dbReference type="NCBIfam" id="NF006622">
    <property type="entry name" value="PRK09190.1"/>
    <property type="match status" value="1"/>
</dbReference>
<dbReference type="SUPFAM" id="SSF55315">
    <property type="entry name" value="L30e-like"/>
    <property type="match status" value="1"/>
</dbReference>
<feature type="domain" description="YlxR" evidence="1">
    <location>
        <begin position="16"/>
        <end position="86"/>
    </location>
</feature>
<dbReference type="RefSeq" id="WP_150022755.1">
    <property type="nucleotide sequence ID" value="NZ_VWOJ01000002.1"/>
</dbReference>
<accession>A0A5M6ZIG1</accession>
<evidence type="ECO:0000259" key="1">
    <source>
        <dbReference type="Pfam" id="PF04296"/>
    </source>
</evidence>
<proteinExistence type="predicted"/>
<dbReference type="InterPro" id="IPR035931">
    <property type="entry name" value="YlxR-like_sf"/>
</dbReference>
<keyword evidence="3" id="KW-1185">Reference proteome</keyword>
<reference evidence="2 3" key="1">
    <citation type="submission" date="2019-09" db="EMBL/GenBank/DDBJ databases">
        <authorList>
            <person name="Kevbrin V."/>
            <person name="Grouzdev D.S."/>
        </authorList>
    </citation>
    <scope>NUCLEOTIDE SEQUENCE [LARGE SCALE GENOMIC DNA]</scope>
    <source>
        <strain evidence="2 3">G-192</strain>
    </source>
</reference>
<dbReference type="Pfam" id="PF04296">
    <property type="entry name" value="YlxR"/>
    <property type="match status" value="1"/>
</dbReference>
<name>A0A5M6ZIG1_9PROT</name>
<dbReference type="SUPFAM" id="SSF64376">
    <property type="entry name" value="YlxR-like"/>
    <property type="match status" value="1"/>
</dbReference>
<dbReference type="Proteomes" id="UP000325122">
    <property type="component" value="Unassembled WGS sequence"/>
</dbReference>
<dbReference type="EMBL" id="VWOJ01000002">
    <property type="protein sequence ID" value="KAA5803487.1"/>
    <property type="molecule type" value="Genomic_DNA"/>
</dbReference>
<comment type="caution">
    <text evidence="2">The sequence shown here is derived from an EMBL/GenBank/DDBJ whole genome shotgun (WGS) entry which is preliminary data.</text>
</comment>
<dbReference type="InterPro" id="IPR029064">
    <property type="entry name" value="Ribosomal_eL30-like_sf"/>
</dbReference>
<dbReference type="AlphaFoldDB" id="A0A5M6ZIG1"/>
<dbReference type="PANTHER" id="PTHR34215:SF1">
    <property type="entry name" value="YLXR DOMAIN-CONTAINING PROTEIN"/>
    <property type="match status" value="1"/>
</dbReference>